<reference evidence="2" key="1">
    <citation type="submission" date="2020-10" db="EMBL/GenBank/DDBJ databases">
        <authorList>
            <person name="Gilroy R."/>
        </authorList>
    </citation>
    <scope>NUCLEOTIDE SEQUENCE</scope>
    <source>
        <strain evidence="2">6919</strain>
    </source>
</reference>
<dbReference type="EMBL" id="JADIMC010000117">
    <property type="protein sequence ID" value="MBO8477276.1"/>
    <property type="molecule type" value="Genomic_DNA"/>
</dbReference>
<comment type="caution">
    <text evidence="2">The sequence shown here is derived from an EMBL/GenBank/DDBJ whole genome shotgun (WGS) entry which is preliminary data.</text>
</comment>
<evidence type="ECO:0000313" key="2">
    <source>
        <dbReference type="EMBL" id="MBO8477276.1"/>
    </source>
</evidence>
<keyword evidence="1" id="KW-0812">Transmembrane</keyword>
<evidence type="ECO:0000256" key="1">
    <source>
        <dbReference type="SAM" id="Phobius"/>
    </source>
</evidence>
<name>A0A9D9IS57_9BACT</name>
<protein>
    <submittedName>
        <fullName evidence="2">Phospholipase</fullName>
    </submittedName>
</protein>
<feature type="transmembrane region" description="Helical" evidence="1">
    <location>
        <begin position="6"/>
        <end position="22"/>
    </location>
</feature>
<keyword evidence="1" id="KW-1133">Transmembrane helix</keyword>
<dbReference type="Proteomes" id="UP000823598">
    <property type="component" value="Unassembled WGS sequence"/>
</dbReference>
<reference evidence="2" key="2">
    <citation type="journal article" date="2021" name="PeerJ">
        <title>Extensive microbial diversity within the chicken gut microbiome revealed by metagenomics and culture.</title>
        <authorList>
            <person name="Gilroy R."/>
            <person name="Ravi A."/>
            <person name="Getino M."/>
            <person name="Pursley I."/>
            <person name="Horton D.L."/>
            <person name="Alikhan N.F."/>
            <person name="Baker D."/>
            <person name="Gharbi K."/>
            <person name="Hall N."/>
            <person name="Watson M."/>
            <person name="Adriaenssens E.M."/>
            <person name="Foster-Nyarko E."/>
            <person name="Jarju S."/>
            <person name="Secka A."/>
            <person name="Antonio M."/>
            <person name="Oren A."/>
            <person name="Chaudhuri R.R."/>
            <person name="La Ragione R."/>
            <person name="Hildebrand F."/>
            <person name="Pallen M.J."/>
        </authorList>
    </citation>
    <scope>NUCLEOTIDE SEQUENCE</scope>
    <source>
        <strain evidence="2">6919</strain>
    </source>
</reference>
<accession>A0A9D9IS57</accession>
<keyword evidence="1" id="KW-0472">Membrane</keyword>
<evidence type="ECO:0000313" key="3">
    <source>
        <dbReference type="Proteomes" id="UP000823598"/>
    </source>
</evidence>
<dbReference type="AlphaFoldDB" id="A0A9D9IS57"/>
<sequence>MKGALIILAVTVAAGVILYVFHRIGEARERRNPSPQLDAGDEEAGQQAESECCGMHITCEKDSLLRGVSTEIVYYDDEELDEYAGIAPDAYTDGQIEQFRDVLLTLLPEDIAGWARSLQLRGIELPSIVKEELLLLVREEREKRANN</sequence>
<gene>
    <name evidence="2" type="ORF">IAB88_09855</name>
</gene>
<organism evidence="2 3">
    <name type="scientific">Candidatus Limisoma faecipullorum</name>
    <dbReference type="NCBI Taxonomy" id="2840854"/>
    <lineage>
        <taxon>Bacteria</taxon>
        <taxon>Pseudomonadati</taxon>
        <taxon>Bacteroidota</taxon>
        <taxon>Bacteroidia</taxon>
        <taxon>Bacteroidales</taxon>
        <taxon>Candidatus Limisoma</taxon>
    </lineage>
</organism>
<proteinExistence type="predicted"/>